<evidence type="ECO:0000313" key="12">
    <source>
        <dbReference type="RefSeq" id="XP_030763088.1"/>
    </source>
</evidence>
<keyword evidence="6 7" id="KW-0472">Membrane</keyword>
<dbReference type="RefSeq" id="XP_030763090.1">
    <property type="nucleotide sequence ID" value="XM_030907230.1"/>
</dbReference>
<evidence type="ECO:0000259" key="8">
    <source>
        <dbReference type="Pfam" id="PF04572"/>
    </source>
</evidence>
<keyword evidence="9" id="KW-1185">Reference proteome</keyword>
<dbReference type="Pfam" id="PF04572">
    <property type="entry name" value="Gb3_synth"/>
    <property type="match status" value="1"/>
</dbReference>
<dbReference type="SUPFAM" id="SSF53448">
    <property type="entry name" value="Nucleotide-diphospho-sugar transferases"/>
    <property type="match status" value="1"/>
</dbReference>
<evidence type="ECO:0000313" key="13">
    <source>
        <dbReference type="RefSeq" id="XP_030763089.1"/>
    </source>
</evidence>
<dbReference type="RefSeq" id="XP_030763089.1">
    <property type="nucleotide sequence ID" value="XM_030907229.1"/>
</dbReference>
<evidence type="ECO:0000256" key="4">
    <source>
        <dbReference type="ARBA" id="ARBA00022679"/>
    </source>
</evidence>
<dbReference type="GO" id="GO:0000139">
    <property type="term" value="C:Golgi membrane"/>
    <property type="evidence" value="ECO:0007669"/>
    <property type="project" value="UniProtKB-SubCell"/>
</dbReference>
<dbReference type="InterPro" id="IPR029044">
    <property type="entry name" value="Nucleotide-diphossugar_trans"/>
</dbReference>
<proteinExistence type="inferred from homology"/>
<dbReference type="AlphaFoldDB" id="A0A6J2YIW6"/>
<evidence type="ECO:0000313" key="15">
    <source>
        <dbReference type="RefSeq" id="XP_030763091.1"/>
    </source>
</evidence>
<comment type="subcellular location">
    <subcellularLocation>
        <location evidence="1">Golgi apparatus membrane</location>
        <topology evidence="1">Single-pass type II membrane protein</topology>
    </subcellularLocation>
</comment>
<dbReference type="RefSeq" id="XP_030763087.1">
    <property type="nucleotide sequence ID" value="XM_030907227.1"/>
</dbReference>
<dbReference type="InterPro" id="IPR007577">
    <property type="entry name" value="GlycoTrfase_DXD_sugar-bd_CS"/>
</dbReference>
<dbReference type="RefSeq" id="XP_030763086.1">
    <property type="nucleotide sequence ID" value="XM_030907226.1"/>
</dbReference>
<keyword evidence="7" id="KW-0812">Transmembrane</keyword>
<evidence type="ECO:0000313" key="16">
    <source>
        <dbReference type="RefSeq" id="XP_030763092.1"/>
    </source>
</evidence>
<dbReference type="InterPro" id="IPR007652">
    <property type="entry name" value="A1-4-GlycosylTfrase_dom"/>
</dbReference>
<reference evidence="10 11" key="1">
    <citation type="submission" date="2025-04" db="UniProtKB">
        <authorList>
            <consortium name="RefSeq"/>
        </authorList>
    </citation>
    <scope>IDENTIFICATION</scope>
    <source>
        <tissue evidence="10 11">Gonads</tissue>
    </source>
</reference>
<name>A0A6J2YIW6_SITOR</name>
<keyword evidence="4" id="KW-0808">Transferase</keyword>
<dbReference type="OrthoDB" id="409543at2759"/>
<feature type="domain" description="Alpha 1,4-glycosyltransferase" evidence="8">
    <location>
        <begin position="230"/>
        <end position="356"/>
    </location>
</feature>
<evidence type="ECO:0000256" key="2">
    <source>
        <dbReference type="ARBA" id="ARBA00009003"/>
    </source>
</evidence>
<evidence type="ECO:0000313" key="10">
    <source>
        <dbReference type="RefSeq" id="XP_030763086.1"/>
    </source>
</evidence>
<dbReference type="GO" id="GO:0006688">
    <property type="term" value="P:glycosphingolipid biosynthetic process"/>
    <property type="evidence" value="ECO:0007669"/>
    <property type="project" value="TreeGrafter"/>
</dbReference>
<evidence type="ECO:0000313" key="9">
    <source>
        <dbReference type="Proteomes" id="UP000504635"/>
    </source>
</evidence>
<sequence length="362" mass="42274">MYLRIVKSRKKIILTLFAVIFLWVFLANFNIPLPTIIIKAYYWFKPNKSLFCHSIQSEHSLPDISFASPKKGKSIFFHETSCTSYIKGKITINSRQACAVESAARMNPDHEIYLLFSSPGNFKNNDSESDRFLAQLLQYHNVHIYHLDMDKYFENTPVENLWTSDRMKFSQYAQSHTSDVLRYLTLWKYGGIYLDLDVIVVRNLEDLGMNYAGVESERAIAAGIVGFSHIGDGHKYVTDCLNDLSLNFNGDDWGYNGPGTITRLLKRLCQTNKIEEMSGKNCQDFKIYPVNEFYAVPWWNWKWFFDKKHMEQVVSCTNISHIIHVWNKFSISRKIPVNSDVPYLRYAKKYCPNIVRECDDFF</sequence>
<dbReference type="GO" id="GO:0016758">
    <property type="term" value="F:hexosyltransferase activity"/>
    <property type="evidence" value="ECO:0007669"/>
    <property type="project" value="TreeGrafter"/>
</dbReference>
<accession>A0A6J2YIW6</accession>
<evidence type="ECO:0000256" key="6">
    <source>
        <dbReference type="ARBA" id="ARBA00023136"/>
    </source>
</evidence>
<dbReference type="Pfam" id="PF04488">
    <property type="entry name" value="Gly_transf_sug"/>
    <property type="match status" value="1"/>
</dbReference>
<dbReference type="Gene3D" id="3.90.550.20">
    <property type="match status" value="1"/>
</dbReference>
<protein>
    <submittedName>
        <fullName evidence="10 11">Lactosylceramide 4-alpha-galactosyltransferase-like</fullName>
    </submittedName>
</protein>
<dbReference type="GeneID" id="115887748"/>
<dbReference type="RefSeq" id="XP_030763088.1">
    <property type="nucleotide sequence ID" value="XM_030907228.1"/>
</dbReference>
<keyword evidence="3" id="KW-0328">Glycosyltransferase</keyword>
<comment type="similarity">
    <text evidence="2">Belongs to the glycosyltransferase 32 family.</text>
</comment>
<gene>
    <name evidence="10 11 12 13 14 15 16" type="primary">LOC115887748</name>
</gene>
<evidence type="ECO:0000256" key="3">
    <source>
        <dbReference type="ARBA" id="ARBA00022676"/>
    </source>
</evidence>
<dbReference type="InterPro" id="IPR051981">
    <property type="entry name" value="Glycosyltransf_32"/>
</dbReference>
<evidence type="ECO:0000256" key="1">
    <source>
        <dbReference type="ARBA" id="ARBA00004323"/>
    </source>
</evidence>
<evidence type="ECO:0000313" key="11">
    <source>
        <dbReference type="RefSeq" id="XP_030763087.1"/>
    </source>
</evidence>
<keyword evidence="7" id="KW-1133">Transmembrane helix</keyword>
<dbReference type="PANTHER" id="PTHR12042">
    <property type="entry name" value="LACTOSYLCERAMIDE 4-ALPHA-GALACTOSYLTRANSFERASE ALPHA- 1,4-GALACTOSYLTRANSFERASE"/>
    <property type="match status" value="1"/>
</dbReference>
<keyword evidence="5" id="KW-0333">Golgi apparatus</keyword>
<dbReference type="PANTHER" id="PTHR12042:SF21">
    <property type="entry name" value="ALPHA1,4-GALACTOSYLTRANSFERASE 1-RELATED"/>
    <property type="match status" value="1"/>
</dbReference>
<dbReference type="Proteomes" id="UP000504635">
    <property type="component" value="Unplaced"/>
</dbReference>
<evidence type="ECO:0000313" key="14">
    <source>
        <dbReference type="RefSeq" id="XP_030763090.1"/>
    </source>
</evidence>
<dbReference type="RefSeq" id="XP_030763091.1">
    <property type="nucleotide sequence ID" value="XM_030907231.1"/>
</dbReference>
<feature type="transmembrane region" description="Helical" evidence="7">
    <location>
        <begin position="12"/>
        <end position="31"/>
    </location>
</feature>
<organism evidence="9 13">
    <name type="scientific">Sitophilus oryzae</name>
    <name type="common">Rice weevil</name>
    <name type="synonym">Curculio oryzae</name>
    <dbReference type="NCBI Taxonomy" id="7048"/>
    <lineage>
        <taxon>Eukaryota</taxon>
        <taxon>Metazoa</taxon>
        <taxon>Ecdysozoa</taxon>
        <taxon>Arthropoda</taxon>
        <taxon>Hexapoda</taxon>
        <taxon>Insecta</taxon>
        <taxon>Pterygota</taxon>
        <taxon>Neoptera</taxon>
        <taxon>Endopterygota</taxon>
        <taxon>Coleoptera</taxon>
        <taxon>Polyphaga</taxon>
        <taxon>Cucujiformia</taxon>
        <taxon>Curculionidae</taxon>
        <taxon>Dryophthorinae</taxon>
        <taxon>Sitophilus</taxon>
    </lineage>
</organism>
<dbReference type="RefSeq" id="XP_030763092.1">
    <property type="nucleotide sequence ID" value="XM_030907232.1"/>
</dbReference>
<evidence type="ECO:0000256" key="7">
    <source>
        <dbReference type="SAM" id="Phobius"/>
    </source>
</evidence>
<dbReference type="KEGG" id="soy:115887748"/>
<evidence type="ECO:0000256" key="5">
    <source>
        <dbReference type="ARBA" id="ARBA00023034"/>
    </source>
</evidence>